<dbReference type="InterPro" id="IPR036291">
    <property type="entry name" value="NAD(P)-bd_dom_sf"/>
</dbReference>
<evidence type="ECO:0000313" key="5">
    <source>
        <dbReference type="Proteomes" id="UP000771797"/>
    </source>
</evidence>
<comment type="caution">
    <text evidence="4">The sequence shown here is derived from an EMBL/GenBank/DDBJ whole genome shotgun (WGS) entry which is preliminary data.</text>
</comment>
<feature type="domain" description="Enoyl reductase (ER)" evidence="3">
    <location>
        <begin position="10"/>
        <end position="324"/>
    </location>
</feature>
<dbReference type="Pfam" id="PF00107">
    <property type="entry name" value="ADH_zinc_N"/>
    <property type="match status" value="1"/>
</dbReference>
<dbReference type="SUPFAM" id="SSF50129">
    <property type="entry name" value="GroES-like"/>
    <property type="match status" value="1"/>
</dbReference>
<reference evidence="4 5" key="1">
    <citation type="submission" date="2012-09" db="EMBL/GenBank/DDBJ databases">
        <title>Genome Sequence of alkane-degrading Bacterium Alcanivorax sp. 6-D-6.</title>
        <authorList>
            <person name="Lai Q."/>
            <person name="Shao Z."/>
        </authorList>
    </citation>
    <scope>NUCLEOTIDE SEQUENCE [LARGE SCALE GENOMIC DNA]</scope>
    <source>
        <strain evidence="4 5">6-D-6</strain>
    </source>
</reference>
<evidence type="ECO:0000259" key="3">
    <source>
        <dbReference type="SMART" id="SM00829"/>
    </source>
</evidence>
<dbReference type="EMBL" id="AQPF01000003">
    <property type="protein sequence ID" value="KAF0807813.1"/>
    <property type="molecule type" value="Genomic_DNA"/>
</dbReference>
<evidence type="ECO:0000256" key="2">
    <source>
        <dbReference type="ARBA" id="ARBA00023002"/>
    </source>
</evidence>
<dbReference type="InterPro" id="IPR011032">
    <property type="entry name" value="GroES-like_sf"/>
</dbReference>
<dbReference type="InterPro" id="IPR013149">
    <property type="entry name" value="ADH-like_C"/>
</dbReference>
<dbReference type="Proteomes" id="UP000771797">
    <property type="component" value="Unassembled WGS sequence"/>
</dbReference>
<dbReference type="SUPFAM" id="SSF51735">
    <property type="entry name" value="NAD(P)-binding Rossmann-fold domains"/>
    <property type="match status" value="1"/>
</dbReference>
<sequence>MKAMIIDRSGATPAIRQGDIEPPSRARGQVLIRVQAASVNRADLAVLAGTHAAPGAAGAPAVVGLDAAGTVVEADEDSGFSVGDRVMTMVGGGLAEYIAIDARFPVPLPAPWTFEEGAGAIVALMTEHNALRTAGRLRGGDAVFINAANSGVGQMAIQIARYLGAGRIIAGVRTHREDALLKTLGADAVINTGSEKFAERILDASDGQGADIIVDHVGGPYLADHIKAAALQARLIGVGRLGGAEGTLDLEALAFKRVEIIGVTFRTRSLEEKVRIVEAMREDLDNALAEGKLKPRIDRVLPWTEVRAAQELVSGNDHLGKVILQVTP</sequence>
<evidence type="ECO:0000313" key="4">
    <source>
        <dbReference type="EMBL" id="KAF0807813.1"/>
    </source>
</evidence>
<keyword evidence="5" id="KW-1185">Reference proteome</keyword>
<dbReference type="SMART" id="SM00829">
    <property type="entry name" value="PKS_ER"/>
    <property type="match status" value="1"/>
</dbReference>
<keyword evidence="2" id="KW-0560">Oxidoreductase</keyword>
<dbReference type="Pfam" id="PF08240">
    <property type="entry name" value="ADH_N"/>
    <property type="match status" value="1"/>
</dbReference>
<dbReference type="Gene3D" id="3.40.50.720">
    <property type="entry name" value="NAD(P)-binding Rossmann-like Domain"/>
    <property type="match status" value="1"/>
</dbReference>
<dbReference type="Gene3D" id="3.90.180.10">
    <property type="entry name" value="Medium-chain alcohol dehydrogenases, catalytic domain"/>
    <property type="match status" value="1"/>
</dbReference>
<gene>
    <name evidence="4" type="ORF">A6D6_00810</name>
</gene>
<dbReference type="InterPro" id="IPR020843">
    <property type="entry name" value="ER"/>
</dbReference>
<evidence type="ECO:0000256" key="1">
    <source>
        <dbReference type="ARBA" id="ARBA00022857"/>
    </source>
</evidence>
<organism evidence="4 5">
    <name type="scientific">Alcanivorax xiamenensis</name>
    <dbReference type="NCBI Taxonomy" id="1177156"/>
    <lineage>
        <taxon>Bacteria</taxon>
        <taxon>Pseudomonadati</taxon>
        <taxon>Pseudomonadota</taxon>
        <taxon>Gammaproteobacteria</taxon>
        <taxon>Oceanospirillales</taxon>
        <taxon>Alcanivoracaceae</taxon>
        <taxon>Alcanivorax</taxon>
    </lineage>
</organism>
<accession>A0ABQ6YCG0</accession>
<dbReference type="PANTHER" id="PTHR48106">
    <property type="entry name" value="QUINONE OXIDOREDUCTASE PIG3-RELATED"/>
    <property type="match status" value="1"/>
</dbReference>
<dbReference type="PANTHER" id="PTHR48106:SF18">
    <property type="entry name" value="QUINONE OXIDOREDUCTASE PIG3"/>
    <property type="match status" value="1"/>
</dbReference>
<dbReference type="InterPro" id="IPR013154">
    <property type="entry name" value="ADH-like_N"/>
</dbReference>
<proteinExistence type="predicted"/>
<name>A0ABQ6YCG0_9GAMM</name>
<protein>
    <submittedName>
        <fullName evidence="4">Quinone oxidoreductase</fullName>
    </submittedName>
</protein>
<keyword evidence="1" id="KW-0521">NADP</keyword>